<dbReference type="InterPro" id="IPR008012">
    <property type="entry name" value="Ump1"/>
</dbReference>
<feature type="compositionally biased region" description="Low complexity" evidence="3">
    <location>
        <begin position="44"/>
        <end position="61"/>
    </location>
</feature>
<evidence type="ECO:0008006" key="6">
    <source>
        <dbReference type="Google" id="ProtNLM"/>
    </source>
</evidence>
<evidence type="ECO:0000256" key="3">
    <source>
        <dbReference type="SAM" id="MobiDB-lite"/>
    </source>
</evidence>
<accession>A0ABR3ZNP1</accession>
<dbReference type="Proteomes" id="UP001583186">
    <property type="component" value="Unassembled WGS sequence"/>
</dbReference>
<feature type="region of interest" description="Disordered" evidence="3">
    <location>
        <begin position="21"/>
        <end position="63"/>
    </location>
</feature>
<reference evidence="4 5" key="1">
    <citation type="journal article" date="2024" name="IMA Fungus">
        <title>IMA Genome - F19 : A genome assembly and annotation guide to empower mycologists, including annotated draft genome sequences of Ceratocystis pirilliformis, Diaporthe australafricana, Fusarium ophioides, Paecilomyces lecythidis, and Sporothrix stenoceras.</title>
        <authorList>
            <person name="Aylward J."/>
            <person name="Wilson A.M."/>
            <person name="Visagie C.M."/>
            <person name="Spraker J."/>
            <person name="Barnes I."/>
            <person name="Buitendag C."/>
            <person name="Ceriani C."/>
            <person name="Del Mar Angel L."/>
            <person name="du Plessis D."/>
            <person name="Fuchs T."/>
            <person name="Gasser K."/>
            <person name="Kramer D."/>
            <person name="Li W."/>
            <person name="Munsamy K."/>
            <person name="Piso A."/>
            <person name="Price J.L."/>
            <person name="Sonnekus B."/>
            <person name="Thomas C."/>
            <person name="van der Nest A."/>
            <person name="van Dijk A."/>
            <person name="van Heerden A."/>
            <person name="van Vuuren N."/>
            <person name="Yilmaz N."/>
            <person name="Duong T.A."/>
            <person name="van der Merwe N.A."/>
            <person name="Wingfield M.J."/>
            <person name="Wingfield B.D."/>
        </authorList>
    </citation>
    <scope>NUCLEOTIDE SEQUENCE [LARGE SCALE GENOMIC DNA]</scope>
    <source>
        <strain evidence="4 5">CMW 5346</strain>
    </source>
</reference>
<dbReference type="PANTHER" id="PTHR12828:SF3">
    <property type="entry name" value="PROTEASOME MATURATION PROTEIN"/>
    <property type="match status" value="1"/>
</dbReference>
<comment type="similarity">
    <text evidence="2">Belongs to the POMP/UMP1 family.</text>
</comment>
<evidence type="ECO:0000313" key="5">
    <source>
        <dbReference type="Proteomes" id="UP001583186"/>
    </source>
</evidence>
<protein>
    <recommendedName>
        <fullName evidence="6">20S proteasome maturation protein</fullName>
    </recommendedName>
</protein>
<proteinExistence type="inferred from homology"/>
<dbReference type="Pfam" id="PF05348">
    <property type="entry name" value="UMP1"/>
    <property type="match status" value="1"/>
</dbReference>
<gene>
    <name evidence="4" type="ORF">Sste5346_001289</name>
</gene>
<organism evidence="4 5">
    <name type="scientific">Sporothrix stenoceras</name>
    <dbReference type="NCBI Taxonomy" id="5173"/>
    <lineage>
        <taxon>Eukaryota</taxon>
        <taxon>Fungi</taxon>
        <taxon>Dikarya</taxon>
        <taxon>Ascomycota</taxon>
        <taxon>Pezizomycotina</taxon>
        <taxon>Sordariomycetes</taxon>
        <taxon>Sordariomycetidae</taxon>
        <taxon>Ophiostomatales</taxon>
        <taxon>Ophiostomataceae</taxon>
        <taxon>Sporothrix</taxon>
    </lineage>
</organism>
<keyword evidence="5" id="KW-1185">Reference proteome</keyword>
<evidence type="ECO:0000256" key="1">
    <source>
        <dbReference type="ARBA" id="ARBA00023186"/>
    </source>
</evidence>
<evidence type="ECO:0000256" key="2">
    <source>
        <dbReference type="ARBA" id="ARBA00043974"/>
    </source>
</evidence>
<dbReference type="EMBL" id="JAWCUI010000005">
    <property type="protein sequence ID" value="KAL1902313.1"/>
    <property type="molecule type" value="Genomic_DNA"/>
</dbReference>
<evidence type="ECO:0000313" key="4">
    <source>
        <dbReference type="EMBL" id="KAL1902313.1"/>
    </source>
</evidence>
<comment type="caution">
    <text evidence="4">The sequence shown here is derived from an EMBL/GenBank/DDBJ whole genome shotgun (WGS) entry which is preliminary data.</text>
</comment>
<name>A0ABR3ZNP1_9PEZI</name>
<dbReference type="PANTHER" id="PTHR12828">
    <property type="entry name" value="PROTEASOME MATURATION PROTEIN UMP1"/>
    <property type="match status" value="1"/>
</dbReference>
<keyword evidence="1" id="KW-0143">Chaperone</keyword>
<sequence>MSLRIVPVDSHADSFSHVAARERGAPSAPGVHDLMRHGVGPKVAAPSADLSSKAAAAGTAAPQLDSAHPLEARLKQWEATRENMRMEMLRRTYGVAEPVRRGMELKITRDGEWRPLALGSAGPSSSLLPSVHEDILLGRDTTVDWEDIYTGEETRSVPTFHEEMERKLRM</sequence>